<dbReference type="SUPFAM" id="SSF52402">
    <property type="entry name" value="Adenine nucleotide alpha hydrolases-like"/>
    <property type="match status" value="2"/>
</dbReference>
<evidence type="ECO:0000256" key="2">
    <source>
        <dbReference type="ARBA" id="ARBA00022888"/>
    </source>
</evidence>
<keyword evidence="3" id="KW-0315">Glutamine amidotransferase</keyword>
<accession>A0A0M3IRZ1</accession>
<dbReference type="InterPro" id="IPR014729">
    <property type="entry name" value="Rossmann-like_a/b/a_fold"/>
</dbReference>
<protein>
    <submittedName>
        <fullName evidence="5">Asparagine synthetase domain-containing protein 1</fullName>
    </submittedName>
</protein>
<keyword evidence="4" id="KW-1185">Reference proteome</keyword>
<evidence type="ECO:0000313" key="4">
    <source>
        <dbReference type="Proteomes" id="UP000036681"/>
    </source>
</evidence>
<dbReference type="WBParaSite" id="ALUE_0002151901-mRNA-1">
    <property type="protein sequence ID" value="ALUE_0002151901-mRNA-1"/>
    <property type="gene ID" value="ALUE_0002151901"/>
</dbReference>
<evidence type="ECO:0000313" key="5">
    <source>
        <dbReference type="WBParaSite" id="ALUE_0002151901-mRNA-1"/>
    </source>
</evidence>
<evidence type="ECO:0000256" key="3">
    <source>
        <dbReference type="ARBA" id="ARBA00022962"/>
    </source>
</evidence>
<keyword evidence="2" id="KW-0061">Asparagine biosynthesis</keyword>
<dbReference type="AlphaFoldDB" id="A0A0M3IRZ1"/>
<evidence type="ECO:0000256" key="1">
    <source>
        <dbReference type="ARBA" id="ARBA00022605"/>
    </source>
</evidence>
<dbReference type="InterPro" id="IPR051857">
    <property type="entry name" value="Asn_synthetase_domain"/>
</dbReference>
<keyword evidence="1" id="KW-0028">Amino-acid biosynthesis</keyword>
<dbReference type="GO" id="GO:0006529">
    <property type="term" value="P:asparagine biosynthetic process"/>
    <property type="evidence" value="ECO:0007669"/>
    <property type="project" value="UniProtKB-KW"/>
</dbReference>
<dbReference type="Gene3D" id="3.60.20.10">
    <property type="entry name" value="Glutamine Phosphoribosylpyrophosphate, subunit 1, domain 1"/>
    <property type="match status" value="1"/>
</dbReference>
<dbReference type="PANTHER" id="PTHR45937:SF1">
    <property type="entry name" value="ASPARAGINE SYNTHETASE DOMAIN-CONTAINING PROTEIN 1"/>
    <property type="match status" value="1"/>
</dbReference>
<dbReference type="PANTHER" id="PTHR45937">
    <property type="entry name" value="ASPARAGINE SYNTHETASE DOMAIN-CONTAINING PROTEIN 1"/>
    <property type="match status" value="1"/>
</dbReference>
<dbReference type="Gene3D" id="3.40.50.620">
    <property type="entry name" value="HUPs"/>
    <property type="match status" value="1"/>
</dbReference>
<organism evidence="4 5">
    <name type="scientific">Ascaris lumbricoides</name>
    <name type="common">Giant roundworm</name>
    <dbReference type="NCBI Taxonomy" id="6252"/>
    <lineage>
        <taxon>Eukaryota</taxon>
        <taxon>Metazoa</taxon>
        <taxon>Ecdysozoa</taxon>
        <taxon>Nematoda</taxon>
        <taxon>Chromadorea</taxon>
        <taxon>Rhabditida</taxon>
        <taxon>Spirurina</taxon>
        <taxon>Ascaridomorpha</taxon>
        <taxon>Ascaridoidea</taxon>
        <taxon>Ascarididae</taxon>
        <taxon>Ascaris</taxon>
    </lineage>
</organism>
<name>A0A0M3IRZ1_ASCLU</name>
<sequence length="497" mass="55402">MGRDQLRVFKCSWRSDSGSNSATMARNAYSSDYFYCCVDGSAEPHFSGGNVKEFQDGVIIHYGQILLPSEASLRAQSLYVEEFDRRWQSLTAEEFAHKLALCQRSDDITKMLVSLKGGWSIVYYRRDLNEVFVGCDIFGRKSLLWSQDGEKLLIAPFAIDLKFIIAKRTWIILAESRVNSAFNSCDLLELCWSNIPSATVSILKVDRSNGSIWRHAVIYSAREVAESLWSKQFIEPKLIPMSDISHRLLTTSRQSLSNTPTEADLSDVAQEMAGRLSDAIRRTLEDVLGRVRSLTLLFSGGVDSLLLAHLLHSSIEPNIIIDLVNVSFGDKSLPTEADLSDVAQEMAGRLSDAIRRTLEDVVGRVRSLTLLFSGGVDSLLLAHLLHSSIEPNIIIDLVNVSFGDKSLDFSGAPDRSRSIEAFKHLRSCYPERCFRLILVDVSREELADCRKKYIARLVAPSFSVLDDSVACVLWFAARGEGTLYDETSGCDMSVAVK</sequence>
<reference evidence="5" key="1">
    <citation type="submission" date="2017-02" db="UniProtKB">
        <authorList>
            <consortium name="WormBaseParasite"/>
        </authorList>
    </citation>
    <scope>IDENTIFICATION</scope>
</reference>
<dbReference type="Proteomes" id="UP000036681">
    <property type="component" value="Unplaced"/>
</dbReference>
<proteinExistence type="predicted"/>
<dbReference type="InterPro" id="IPR029055">
    <property type="entry name" value="Ntn_hydrolases_N"/>
</dbReference>